<comment type="caution">
    <text evidence="3">The sequence shown here is derived from an EMBL/GenBank/DDBJ whole genome shotgun (WGS) entry which is preliminary data.</text>
</comment>
<dbReference type="InterPro" id="IPR057210">
    <property type="entry name" value="DUF7888"/>
</dbReference>
<organism evidence="3 4">
    <name type="scientific">Oculimacula yallundae</name>
    <dbReference type="NCBI Taxonomy" id="86028"/>
    <lineage>
        <taxon>Eukaryota</taxon>
        <taxon>Fungi</taxon>
        <taxon>Dikarya</taxon>
        <taxon>Ascomycota</taxon>
        <taxon>Pezizomycotina</taxon>
        <taxon>Leotiomycetes</taxon>
        <taxon>Helotiales</taxon>
        <taxon>Ploettnerulaceae</taxon>
        <taxon>Oculimacula</taxon>
    </lineage>
</organism>
<evidence type="ECO:0000256" key="1">
    <source>
        <dbReference type="SAM" id="SignalP"/>
    </source>
</evidence>
<feature type="chain" id="PRO_5046540179" description="DUF7888 domain-containing protein" evidence="1">
    <location>
        <begin position="21"/>
        <end position="176"/>
    </location>
</feature>
<dbReference type="Pfam" id="PF25411">
    <property type="entry name" value="DUF7888"/>
    <property type="match status" value="1"/>
</dbReference>
<feature type="signal peptide" evidence="1">
    <location>
        <begin position="1"/>
        <end position="20"/>
    </location>
</feature>
<evidence type="ECO:0000313" key="3">
    <source>
        <dbReference type="EMBL" id="KAL2065296.1"/>
    </source>
</evidence>
<protein>
    <recommendedName>
        <fullName evidence="2">DUF7888 domain-containing protein</fullName>
    </recommendedName>
</protein>
<keyword evidence="1" id="KW-0732">Signal</keyword>
<proteinExistence type="predicted"/>
<evidence type="ECO:0000313" key="4">
    <source>
        <dbReference type="Proteomes" id="UP001595075"/>
    </source>
</evidence>
<accession>A0ABR4C7L0</accession>
<name>A0ABR4C7L0_9HELO</name>
<gene>
    <name evidence="3" type="ORF">VTL71DRAFT_2965</name>
</gene>
<feature type="domain" description="DUF7888" evidence="2">
    <location>
        <begin position="59"/>
        <end position="173"/>
    </location>
</feature>
<reference evidence="3 4" key="1">
    <citation type="journal article" date="2024" name="Commun. Biol.">
        <title>Comparative genomic analysis of thermophilic fungi reveals convergent evolutionary adaptations and gene losses.</title>
        <authorList>
            <person name="Steindorff A.S."/>
            <person name="Aguilar-Pontes M.V."/>
            <person name="Robinson A.J."/>
            <person name="Andreopoulos B."/>
            <person name="LaButti K."/>
            <person name="Kuo A."/>
            <person name="Mondo S."/>
            <person name="Riley R."/>
            <person name="Otillar R."/>
            <person name="Haridas S."/>
            <person name="Lipzen A."/>
            <person name="Grimwood J."/>
            <person name="Schmutz J."/>
            <person name="Clum A."/>
            <person name="Reid I.D."/>
            <person name="Moisan M.C."/>
            <person name="Butler G."/>
            <person name="Nguyen T.T.M."/>
            <person name="Dewar K."/>
            <person name="Conant G."/>
            <person name="Drula E."/>
            <person name="Henrissat B."/>
            <person name="Hansel C."/>
            <person name="Singer S."/>
            <person name="Hutchinson M.I."/>
            <person name="de Vries R.P."/>
            <person name="Natvig D.O."/>
            <person name="Powell A.J."/>
            <person name="Tsang A."/>
            <person name="Grigoriev I.V."/>
        </authorList>
    </citation>
    <scope>NUCLEOTIDE SEQUENCE [LARGE SCALE GENOMIC DNA]</scope>
    <source>
        <strain evidence="3 4">CBS 494.80</strain>
    </source>
</reference>
<sequence length="176" mass="18503">MFFSNTLIALTAGLAAFTTASPLDKRGKVSTDTGSVNINPKIISSVSHPAGAPVRGSADAAGTIGDIVIKVTDFVQKLVDKDLERRRRFTQETTASVAAAFPGQGVIMSNVGYDLSCTPPVLYSTKYKAKVGRDVSYDVLIVEKGCTFTLKGDGGFENWAFVPAGTCKGNGKTVTC</sequence>
<evidence type="ECO:0000259" key="2">
    <source>
        <dbReference type="Pfam" id="PF25411"/>
    </source>
</evidence>
<keyword evidence="4" id="KW-1185">Reference proteome</keyword>
<dbReference type="EMBL" id="JAZHXI010000012">
    <property type="protein sequence ID" value="KAL2065296.1"/>
    <property type="molecule type" value="Genomic_DNA"/>
</dbReference>
<dbReference type="Proteomes" id="UP001595075">
    <property type="component" value="Unassembled WGS sequence"/>
</dbReference>